<evidence type="ECO:0000313" key="3">
    <source>
        <dbReference type="Proteomes" id="UP000092444"/>
    </source>
</evidence>
<dbReference type="Proteomes" id="UP000092444">
    <property type="component" value="Unassembled WGS sequence"/>
</dbReference>
<dbReference type="PhylomeDB" id="A0A1B0FIZ9"/>
<keyword evidence="3" id="KW-1185">Reference proteome</keyword>
<dbReference type="AlphaFoldDB" id="A0A1B0FIZ9"/>
<dbReference type="InterPro" id="IPR012464">
    <property type="entry name" value="DUF1676"/>
</dbReference>
<feature type="compositionally biased region" description="Low complexity" evidence="1">
    <location>
        <begin position="297"/>
        <end position="313"/>
    </location>
</feature>
<organism evidence="2 3">
    <name type="scientific">Glossina morsitans morsitans</name>
    <name type="common">Savannah tsetse fly</name>
    <dbReference type="NCBI Taxonomy" id="37546"/>
    <lineage>
        <taxon>Eukaryota</taxon>
        <taxon>Metazoa</taxon>
        <taxon>Ecdysozoa</taxon>
        <taxon>Arthropoda</taxon>
        <taxon>Hexapoda</taxon>
        <taxon>Insecta</taxon>
        <taxon>Pterygota</taxon>
        <taxon>Neoptera</taxon>
        <taxon>Endopterygota</taxon>
        <taxon>Diptera</taxon>
        <taxon>Brachycera</taxon>
        <taxon>Muscomorpha</taxon>
        <taxon>Hippoboscoidea</taxon>
        <taxon>Glossinidae</taxon>
        <taxon>Glossina</taxon>
    </lineage>
</organism>
<protein>
    <submittedName>
        <fullName evidence="2">Uncharacterized protein</fullName>
    </submittedName>
</protein>
<dbReference type="EMBL" id="CCAG010020230">
    <property type="status" value="NOT_ANNOTATED_CDS"/>
    <property type="molecule type" value="Genomic_DNA"/>
</dbReference>
<dbReference type="VEuPathDB" id="VectorBase:GMOY003796"/>
<feature type="region of interest" description="Disordered" evidence="1">
    <location>
        <begin position="292"/>
        <end position="323"/>
    </location>
</feature>
<evidence type="ECO:0000256" key="1">
    <source>
        <dbReference type="SAM" id="MobiDB-lite"/>
    </source>
</evidence>
<dbReference type="PANTHER" id="PTHR21879:SF12">
    <property type="entry name" value="OSIRIS 12"/>
    <property type="match status" value="1"/>
</dbReference>
<dbReference type="Pfam" id="PF07898">
    <property type="entry name" value="DUF1676"/>
    <property type="match status" value="1"/>
</dbReference>
<feature type="compositionally biased region" description="Gly residues" evidence="1">
    <location>
        <begin position="238"/>
        <end position="274"/>
    </location>
</feature>
<feature type="region of interest" description="Disordered" evidence="1">
    <location>
        <begin position="238"/>
        <end position="278"/>
    </location>
</feature>
<dbReference type="GO" id="GO:0016020">
    <property type="term" value="C:membrane"/>
    <property type="evidence" value="ECO:0007669"/>
    <property type="project" value="TreeGrafter"/>
</dbReference>
<dbReference type="EnsemblMetazoa" id="GMOY003796-RA">
    <property type="protein sequence ID" value="GMOY003796-PA"/>
    <property type="gene ID" value="GMOY003796"/>
</dbReference>
<feature type="compositionally biased region" description="Basic residues" evidence="1">
    <location>
        <begin position="314"/>
        <end position="323"/>
    </location>
</feature>
<evidence type="ECO:0000313" key="2">
    <source>
        <dbReference type="EnsemblMetazoa" id="GMOY003796-PA"/>
    </source>
</evidence>
<dbReference type="STRING" id="37546.A0A1B0FIZ9"/>
<proteinExistence type="predicted"/>
<dbReference type="PANTHER" id="PTHR21879">
    <property type="entry name" value="FI03362P-RELATED-RELATED"/>
    <property type="match status" value="1"/>
</dbReference>
<name>A0A1B0FIZ9_GLOMM</name>
<reference evidence="2" key="1">
    <citation type="submission" date="2020-05" db="UniProtKB">
        <authorList>
            <consortium name="EnsemblMetazoa"/>
        </authorList>
    </citation>
    <scope>IDENTIFICATION</scope>
    <source>
        <strain evidence="2">Yale</strain>
    </source>
</reference>
<accession>A0A1B0FIZ9</accession>
<sequence length="323" mass="35055">MLKKKPFPNKTPQFCLIGVFLISWCLPNARAIIGNKTTLTSASPASASASASASSANAKIRTVLRLYDDCTHATDGIVACLKRKAISFLERIYNVDVLTIADGVKFVRLPTAKALRSAFNENDFNSSLSRSSRDRDWKLTQMLMDRLRYYFEGHSLQVKLPKLTTTQVSRGLEEGRAKMKKMMSMLMIGVATKMMSMIPIAMGMLYILAGKALIVSKIALLLSGIMVIKKLMSSKGSSSGGGSSGGWPSGNGNGGGGYGWPSSGGGGGGGGGGGWDRRSINEVAAQDMAYRSYSRPYQSQQKSQQLKQQQLKQMQHKQYKPKK</sequence>